<evidence type="ECO:0000256" key="4">
    <source>
        <dbReference type="ARBA" id="ARBA00022679"/>
    </source>
</evidence>
<proteinExistence type="predicted"/>
<evidence type="ECO:0000256" key="2">
    <source>
        <dbReference type="ARBA" id="ARBA00014676"/>
    </source>
</evidence>
<dbReference type="Proteomes" id="UP000182054">
    <property type="component" value="Unassembled WGS sequence"/>
</dbReference>
<dbReference type="FunFam" id="1.10.510.10:FF:000306">
    <property type="entry name" value="Serine/threonine protein kinase"/>
    <property type="match status" value="1"/>
</dbReference>
<keyword evidence="3" id="KW-0723">Serine/threonine-protein kinase</keyword>
<dbReference type="InterPro" id="IPR011990">
    <property type="entry name" value="TPR-like_helical_dom_sf"/>
</dbReference>
<feature type="region of interest" description="Disordered" evidence="10">
    <location>
        <begin position="1"/>
        <end position="94"/>
    </location>
</feature>
<dbReference type="InterPro" id="IPR008271">
    <property type="entry name" value="Ser/Thr_kinase_AS"/>
</dbReference>
<dbReference type="PROSITE" id="PS00108">
    <property type="entry name" value="PROTEIN_KINASE_ST"/>
    <property type="match status" value="1"/>
</dbReference>
<evidence type="ECO:0000256" key="5">
    <source>
        <dbReference type="ARBA" id="ARBA00022741"/>
    </source>
</evidence>
<comment type="catalytic activity">
    <reaction evidence="8">
        <text>L-threonyl-[protein] + ATP = O-phospho-L-threonyl-[protein] + ADP + H(+)</text>
        <dbReference type="Rhea" id="RHEA:46608"/>
        <dbReference type="Rhea" id="RHEA-COMP:11060"/>
        <dbReference type="Rhea" id="RHEA-COMP:11605"/>
        <dbReference type="ChEBI" id="CHEBI:15378"/>
        <dbReference type="ChEBI" id="CHEBI:30013"/>
        <dbReference type="ChEBI" id="CHEBI:30616"/>
        <dbReference type="ChEBI" id="CHEBI:61977"/>
        <dbReference type="ChEBI" id="CHEBI:456216"/>
        <dbReference type="EC" id="2.7.11.1"/>
    </reaction>
</comment>
<keyword evidence="4" id="KW-0808">Transferase</keyword>
<dbReference type="InterPro" id="IPR011009">
    <property type="entry name" value="Kinase-like_dom_sf"/>
</dbReference>
<evidence type="ECO:0000256" key="10">
    <source>
        <dbReference type="SAM" id="MobiDB-lite"/>
    </source>
</evidence>
<evidence type="ECO:0000256" key="7">
    <source>
        <dbReference type="ARBA" id="ARBA00022840"/>
    </source>
</evidence>
<keyword evidence="7" id="KW-0067">ATP-binding</keyword>
<keyword evidence="6 12" id="KW-0418">Kinase</keyword>
<dbReference type="OrthoDB" id="137117at2"/>
<dbReference type="Gene3D" id="1.25.40.10">
    <property type="entry name" value="Tetratricopeptide repeat domain"/>
    <property type="match status" value="2"/>
</dbReference>
<reference evidence="12 13" key="1">
    <citation type="submission" date="2016-10" db="EMBL/GenBank/DDBJ databases">
        <authorList>
            <person name="de Groot N.N."/>
        </authorList>
    </citation>
    <scope>NUCLEOTIDE SEQUENCE [LARGE SCALE GENOMIC DNA]</scope>
    <source>
        <strain evidence="12 13">DSM 44908</strain>
    </source>
</reference>
<comment type="catalytic activity">
    <reaction evidence="9">
        <text>L-seryl-[protein] + ATP = O-phospho-L-seryl-[protein] + ADP + H(+)</text>
        <dbReference type="Rhea" id="RHEA:17989"/>
        <dbReference type="Rhea" id="RHEA-COMP:9863"/>
        <dbReference type="Rhea" id="RHEA-COMP:11604"/>
        <dbReference type="ChEBI" id="CHEBI:15378"/>
        <dbReference type="ChEBI" id="CHEBI:29999"/>
        <dbReference type="ChEBI" id="CHEBI:30616"/>
        <dbReference type="ChEBI" id="CHEBI:83421"/>
        <dbReference type="ChEBI" id="CHEBI:456216"/>
        <dbReference type="EC" id="2.7.11.1"/>
    </reaction>
</comment>
<dbReference type="PANTHER" id="PTHR24363:SF0">
    <property type="entry name" value="SERINE_THREONINE KINASE LIKE DOMAIN CONTAINING 1"/>
    <property type="match status" value="1"/>
</dbReference>
<evidence type="ECO:0000256" key="8">
    <source>
        <dbReference type="ARBA" id="ARBA00047899"/>
    </source>
</evidence>
<dbReference type="EMBL" id="FOJN01000004">
    <property type="protein sequence ID" value="SFA47122.1"/>
    <property type="molecule type" value="Genomic_DNA"/>
</dbReference>
<dbReference type="Pfam" id="PF00069">
    <property type="entry name" value="Pkinase"/>
    <property type="match status" value="1"/>
</dbReference>
<feature type="domain" description="Protein kinase" evidence="11">
    <location>
        <begin position="170"/>
        <end position="455"/>
    </location>
</feature>
<dbReference type="AlphaFoldDB" id="A0A1I0T5U0"/>
<dbReference type="Gene3D" id="1.10.510.10">
    <property type="entry name" value="Transferase(Phosphotransferase) domain 1"/>
    <property type="match status" value="1"/>
</dbReference>
<accession>A0A1I0T5U0</accession>
<evidence type="ECO:0000313" key="13">
    <source>
        <dbReference type="Proteomes" id="UP000182054"/>
    </source>
</evidence>
<sequence length="795" mass="85981">MTRVEGEGEAAETRAAASDFEGTRAAVPDFEGTRAAVPDFEGTRAAVPDLEGTRAAVPDLEGTRAASPDTDSSRRTTAPRPSRRVRTGSRRRLGGGLVELPRIPEVDPATAIMSDPRVPESKRFCWKCAAPVGRSVDGRPANPTGDCARCGTHFDFAPLLDPGEMVAGQYEVQGCIAHGGLGWIYLAIDRNVSDRWVVLKGLLHFGNAEAHAVAMAERQFLAEVTHPGIVKIYNFVEHPRKTPVGSTSGGAADTTGYIVMEYVGGRTLRQIMTDDPSRTKLPVEQAIAYLLEVMPAMAYLHSIGLAYNDLKPENIMVSQDQIKLIDLGAVSPLEGYGYLYGTAGYQAPEIVRTGPTVASEIYTVGRTLAVLTLDIASEKGRYVDGLPDDAPVLQEYEFYDRLLRRAVHPDPSARFRSADELASQLSGILREILSQQTGKTHPGLSTVFSPQRTTFGTDEQVAVTDVYIDGRHRVARLDPRDVVAALPVPLIDTSDPSAQLIAAAVHSEPHQTLDSLRLARENGVDRVVGDEALGSVEAVLTEARAYLDLGEGDAAAEVLARLDAVTGNWRVDWHRGTAALLGRSFVDAARRFDAVLSAVPGEIAPKLAMAATAELLAQQTGDEDHDTWCATAETMYTSVWRTDRTIVSAAFGVARRMTERGAVLDAIFTLDQVPPTSRHYSMARMTSVLTLLSGPVEDMTEGALAEAARRIEALPAREPRALQLRTVVLGTALDWMESGREPETSRRILGVPFTRDGLRTGAESALRALARTARSRSHRFALVDLANAVRPQSLL</sequence>
<evidence type="ECO:0000256" key="6">
    <source>
        <dbReference type="ARBA" id="ARBA00022777"/>
    </source>
</evidence>
<dbReference type="InterPro" id="IPR000719">
    <property type="entry name" value="Prot_kinase_dom"/>
</dbReference>
<dbReference type="SUPFAM" id="SSF56112">
    <property type="entry name" value="Protein kinase-like (PK-like)"/>
    <property type="match status" value="1"/>
</dbReference>
<dbReference type="GO" id="GO:0004674">
    <property type="term" value="F:protein serine/threonine kinase activity"/>
    <property type="evidence" value="ECO:0007669"/>
    <property type="project" value="UniProtKB-KW"/>
</dbReference>
<dbReference type="InterPro" id="IPR031636">
    <property type="entry name" value="PknG_TPR"/>
</dbReference>
<dbReference type="Gene3D" id="3.30.200.20">
    <property type="entry name" value="Phosphorylase Kinase, domain 1"/>
    <property type="match status" value="1"/>
</dbReference>
<dbReference type="PANTHER" id="PTHR24363">
    <property type="entry name" value="SERINE/THREONINE PROTEIN KINASE"/>
    <property type="match status" value="1"/>
</dbReference>
<dbReference type="EC" id="2.7.11.1" evidence="1"/>
<feature type="compositionally biased region" description="Basic residues" evidence="10">
    <location>
        <begin position="81"/>
        <end position="93"/>
    </location>
</feature>
<protein>
    <recommendedName>
        <fullName evidence="2">Serine/threonine-protein kinase PknG</fullName>
        <ecNumber evidence="1">2.7.11.1</ecNumber>
    </recommendedName>
</protein>
<evidence type="ECO:0000259" key="11">
    <source>
        <dbReference type="PROSITE" id="PS50011"/>
    </source>
</evidence>
<name>A0A1I0T5U0_9NOCA</name>
<evidence type="ECO:0000256" key="1">
    <source>
        <dbReference type="ARBA" id="ARBA00012513"/>
    </source>
</evidence>
<dbReference type="InterPro" id="IPR031634">
    <property type="entry name" value="PknG_rubred"/>
</dbReference>
<organism evidence="12 13">
    <name type="scientific">Rhodococcoides kroppenstedtii</name>
    <dbReference type="NCBI Taxonomy" id="293050"/>
    <lineage>
        <taxon>Bacteria</taxon>
        <taxon>Bacillati</taxon>
        <taxon>Actinomycetota</taxon>
        <taxon>Actinomycetes</taxon>
        <taxon>Mycobacteriales</taxon>
        <taxon>Nocardiaceae</taxon>
        <taxon>Rhodococcoides</taxon>
    </lineage>
</organism>
<gene>
    <name evidence="12" type="ORF">SAMN05444374_104159</name>
</gene>
<dbReference type="PROSITE" id="PS50011">
    <property type="entry name" value="PROTEIN_KINASE_DOM"/>
    <property type="match status" value="1"/>
</dbReference>
<dbReference type="CDD" id="cd14014">
    <property type="entry name" value="STKc_PknB_like"/>
    <property type="match status" value="1"/>
</dbReference>
<dbReference type="GO" id="GO:0005524">
    <property type="term" value="F:ATP binding"/>
    <property type="evidence" value="ECO:0007669"/>
    <property type="project" value="UniProtKB-KW"/>
</dbReference>
<dbReference type="SMART" id="SM00220">
    <property type="entry name" value="S_TKc"/>
    <property type="match status" value="1"/>
</dbReference>
<evidence type="ECO:0000313" key="12">
    <source>
        <dbReference type="EMBL" id="SFA47122.1"/>
    </source>
</evidence>
<evidence type="ECO:0000256" key="9">
    <source>
        <dbReference type="ARBA" id="ARBA00048679"/>
    </source>
</evidence>
<keyword evidence="5" id="KW-0547">Nucleotide-binding</keyword>
<evidence type="ECO:0000256" key="3">
    <source>
        <dbReference type="ARBA" id="ARBA00022527"/>
    </source>
</evidence>
<dbReference type="Pfam" id="PF16919">
    <property type="entry name" value="PknG_rubred"/>
    <property type="match status" value="1"/>
</dbReference>
<dbReference type="Pfam" id="PF16918">
    <property type="entry name" value="PknG_TPR"/>
    <property type="match status" value="1"/>
</dbReference>